<dbReference type="InterPro" id="IPR038385">
    <property type="entry name" value="Sua5/YwlC_C"/>
</dbReference>
<evidence type="ECO:0000256" key="12">
    <source>
        <dbReference type="ARBA" id="ARBA00048366"/>
    </source>
</evidence>
<evidence type="ECO:0000256" key="13">
    <source>
        <dbReference type="PIRNR" id="PIRNR004930"/>
    </source>
</evidence>
<evidence type="ECO:0000256" key="7">
    <source>
        <dbReference type="ARBA" id="ARBA00022694"/>
    </source>
</evidence>
<dbReference type="PANTHER" id="PTHR17490:SF16">
    <property type="entry name" value="THREONYLCARBAMOYL-AMP SYNTHASE"/>
    <property type="match status" value="1"/>
</dbReference>
<dbReference type="PIRSF" id="PIRSF004930">
    <property type="entry name" value="Tln_factor_SUA5"/>
    <property type="match status" value="1"/>
</dbReference>
<keyword evidence="16" id="KW-1185">Reference proteome</keyword>
<accession>A0ABS4SS29</accession>
<keyword evidence="7 13" id="KW-0819">tRNA processing</keyword>
<reference evidence="15 16" key="1">
    <citation type="submission" date="2021-03" db="EMBL/GenBank/DDBJ databases">
        <title>Genomic Encyclopedia of Type Strains, Phase III (KMG-III): the genomes of soil and plant-associated and newly described type strains.</title>
        <authorList>
            <person name="Whitman W."/>
        </authorList>
    </citation>
    <scope>NUCLEOTIDE SEQUENCE [LARGE SCALE GENOMIC DNA]</scope>
    <source>
        <strain evidence="15 16">IMMIB AFH-6</strain>
    </source>
</reference>
<dbReference type="GO" id="GO:0061710">
    <property type="term" value="F:L-threonylcarbamoyladenylate synthase"/>
    <property type="evidence" value="ECO:0007669"/>
    <property type="project" value="UniProtKB-EC"/>
</dbReference>
<keyword evidence="10 13" id="KW-0067">ATP-binding</keyword>
<evidence type="ECO:0000259" key="14">
    <source>
        <dbReference type="PROSITE" id="PS51163"/>
    </source>
</evidence>
<keyword evidence="6 13" id="KW-0808">Transferase</keyword>
<comment type="catalytic activity">
    <reaction evidence="12 13">
        <text>L-threonine + hydrogencarbonate + ATP = L-threonylcarbamoyladenylate + diphosphate + H2O</text>
        <dbReference type="Rhea" id="RHEA:36407"/>
        <dbReference type="ChEBI" id="CHEBI:15377"/>
        <dbReference type="ChEBI" id="CHEBI:17544"/>
        <dbReference type="ChEBI" id="CHEBI:30616"/>
        <dbReference type="ChEBI" id="CHEBI:33019"/>
        <dbReference type="ChEBI" id="CHEBI:57926"/>
        <dbReference type="ChEBI" id="CHEBI:73682"/>
        <dbReference type="EC" id="2.7.7.87"/>
    </reaction>
</comment>
<sequence>MTDKHPEIIPTNPAGLARAGEALSRGDLVAFPTETVYGLGADATNDRAVAAIYAAKGRPQFNPLIVHVPDLEAGEAIAVFDERAVELVHQFWPGPLTLVLPRRPDSGLSLLVSAGLDSVAVRAPSHPVGQAVLKAAGKPIAAPSANRSGAVSPTTPQHVIESLGDRVSMVVAGGKCPVGLESTVLDLTGETPVLLRPGAVLREEIERLIGPIAVFSGHASGADAPKSPGQLESHYAPNAAVRLNATSAEDDEAFLTFGPDRFIRGGKTRLNLSPQGDLDEAAANLFAHLRSLDQEGARAIAVMPIPDEGLGVAINDRLRRAAAPRG</sequence>
<organism evidence="15 16">
    <name type="scientific">Azospirillum rugosum</name>
    <dbReference type="NCBI Taxonomy" id="416170"/>
    <lineage>
        <taxon>Bacteria</taxon>
        <taxon>Pseudomonadati</taxon>
        <taxon>Pseudomonadota</taxon>
        <taxon>Alphaproteobacteria</taxon>
        <taxon>Rhodospirillales</taxon>
        <taxon>Azospirillaceae</taxon>
        <taxon>Azospirillum</taxon>
    </lineage>
</organism>
<dbReference type="NCBIfam" id="TIGR00057">
    <property type="entry name" value="L-threonylcarbamoyladenylate synthase"/>
    <property type="match status" value="1"/>
</dbReference>
<feature type="domain" description="YrdC-like" evidence="14">
    <location>
        <begin position="13"/>
        <end position="200"/>
    </location>
</feature>
<evidence type="ECO:0000256" key="1">
    <source>
        <dbReference type="ARBA" id="ARBA00004496"/>
    </source>
</evidence>
<dbReference type="SUPFAM" id="SSF55821">
    <property type="entry name" value="YrdC/RibB"/>
    <property type="match status" value="1"/>
</dbReference>
<comment type="subcellular location">
    <subcellularLocation>
        <location evidence="1 13">Cytoplasm</location>
    </subcellularLocation>
</comment>
<keyword evidence="9 13" id="KW-0547">Nucleotide-binding</keyword>
<dbReference type="EMBL" id="JAGINP010000014">
    <property type="protein sequence ID" value="MBP2294190.1"/>
    <property type="molecule type" value="Genomic_DNA"/>
</dbReference>
<dbReference type="Proteomes" id="UP000781958">
    <property type="component" value="Unassembled WGS sequence"/>
</dbReference>
<evidence type="ECO:0000256" key="9">
    <source>
        <dbReference type="ARBA" id="ARBA00022741"/>
    </source>
</evidence>
<evidence type="ECO:0000256" key="10">
    <source>
        <dbReference type="ARBA" id="ARBA00022840"/>
    </source>
</evidence>
<dbReference type="InterPro" id="IPR005145">
    <property type="entry name" value="Sua5_C"/>
</dbReference>
<protein>
    <recommendedName>
        <fullName evidence="4 13">Threonylcarbamoyl-AMP synthase</fullName>
        <shortName evidence="13">TC-AMP synthase</shortName>
        <ecNumber evidence="3 13">2.7.7.87</ecNumber>
    </recommendedName>
    <alternativeName>
        <fullName evidence="11 13">L-threonylcarbamoyladenylate synthase</fullName>
    </alternativeName>
</protein>
<evidence type="ECO:0000256" key="11">
    <source>
        <dbReference type="ARBA" id="ARBA00029774"/>
    </source>
</evidence>
<dbReference type="InterPro" id="IPR017945">
    <property type="entry name" value="DHBP_synth_RibB-like_a/b_dom"/>
</dbReference>
<evidence type="ECO:0000256" key="4">
    <source>
        <dbReference type="ARBA" id="ARBA00015492"/>
    </source>
</evidence>
<evidence type="ECO:0000256" key="2">
    <source>
        <dbReference type="ARBA" id="ARBA00007663"/>
    </source>
</evidence>
<evidence type="ECO:0000256" key="3">
    <source>
        <dbReference type="ARBA" id="ARBA00012584"/>
    </source>
</evidence>
<dbReference type="InterPro" id="IPR050156">
    <property type="entry name" value="TC-AMP_synthase_SUA5"/>
</dbReference>
<name>A0ABS4SS29_9PROT</name>
<comment type="similarity">
    <text evidence="2 13">Belongs to the SUA5 family.</text>
</comment>
<dbReference type="InterPro" id="IPR006070">
    <property type="entry name" value="Sua5-like_dom"/>
</dbReference>
<dbReference type="Gene3D" id="3.90.870.10">
    <property type="entry name" value="DHBP synthase"/>
    <property type="match status" value="1"/>
</dbReference>
<gene>
    <name evidence="15" type="ORF">J2851_003976</name>
</gene>
<dbReference type="EC" id="2.7.7.87" evidence="3 13"/>
<dbReference type="Pfam" id="PF03481">
    <property type="entry name" value="Sua5_C"/>
    <property type="match status" value="1"/>
</dbReference>
<dbReference type="PROSITE" id="PS51163">
    <property type="entry name" value="YRDC"/>
    <property type="match status" value="1"/>
</dbReference>
<comment type="caution">
    <text evidence="15">The sequence shown here is derived from an EMBL/GenBank/DDBJ whole genome shotgun (WGS) entry which is preliminary data.</text>
</comment>
<keyword evidence="8 13" id="KW-0548">Nucleotidyltransferase</keyword>
<evidence type="ECO:0000256" key="5">
    <source>
        <dbReference type="ARBA" id="ARBA00022490"/>
    </source>
</evidence>
<dbReference type="Pfam" id="PF01300">
    <property type="entry name" value="Sua5_yciO_yrdC"/>
    <property type="match status" value="1"/>
</dbReference>
<dbReference type="RefSeq" id="WP_209768212.1">
    <property type="nucleotide sequence ID" value="NZ_JAGINP010000014.1"/>
</dbReference>
<proteinExistence type="inferred from homology"/>
<dbReference type="PANTHER" id="PTHR17490">
    <property type="entry name" value="SUA5"/>
    <property type="match status" value="1"/>
</dbReference>
<dbReference type="InterPro" id="IPR010923">
    <property type="entry name" value="T(6)A37_SUA5"/>
</dbReference>
<evidence type="ECO:0000313" key="15">
    <source>
        <dbReference type="EMBL" id="MBP2294190.1"/>
    </source>
</evidence>
<keyword evidence="5 13" id="KW-0963">Cytoplasm</keyword>
<comment type="function">
    <text evidence="13">Required for the formation of a threonylcarbamoyl group on adenosine at position 37 (t(6)A37) in tRNAs that read codons beginning with adenine.</text>
</comment>
<evidence type="ECO:0000256" key="6">
    <source>
        <dbReference type="ARBA" id="ARBA00022679"/>
    </source>
</evidence>
<dbReference type="Gene3D" id="3.40.50.11030">
    <property type="entry name" value="Threonylcarbamoyl-AMP synthase, C-terminal domain"/>
    <property type="match status" value="1"/>
</dbReference>
<evidence type="ECO:0000256" key="8">
    <source>
        <dbReference type="ARBA" id="ARBA00022695"/>
    </source>
</evidence>
<evidence type="ECO:0000313" key="16">
    <source>
        <dbReference type="Proteomes" id="UP000781958"/>
    </source>
</evidence>